<evidence type="ECO:0000256" key="13">
    <source>
        <dbReference type="ARBA" id="ARBA00023136"/>
    </source>
</evidence>
<evidence type="ECO:0000256" key="2">
    <source>
        <dbReference type="ARBA" id="ARBA00005194"/>
    </source>
</evidence>
<feature type="transmembrane region" description="Helical" evidence="15">
    <location>
        <begin position="260"/>
        <end position="279"/>
    </location>
</feature>
<keyword evidence="11" id="KW-0560">Oxidoreductase</keyword>
<evidence type="ECO:0000256" key="9">
    <source>
        <dbReference type="ARBA" id="ARBA00022857"/>
    </source>
</evidence>
<gene>
    <name evidence="17" type="ORF">RDWZM_003075</name>
</gene>
<evidence type="ECO:0000256" key="4">
    <source>
        <dbReference type="ARBA" id="ARBA00012530"/>
    </source>
</evidence>
<dbReference type="InterPro" id="IPR029071">
    <property type="entry name" value="Ubiquitin-like_domsf"/>
</dbReference>
<evidence type="ECO:0000313" key="18">
    <source>
        <dbReference type="Proteomes" id="UP001142055"/>
    </source>
</evidence>
<proteinExistence type="inferred from homology"/>
<dbReference type="Gene3D" id="3.10.20.90">
    <property type="entry name" value="Phosphatidylinositol 3-kinase Catalytic Subunit, Chain A, domain 1"/>
    <property type="match status" value="1"/>
</dbReference>
<keyword evidence="6 15" id="KW-0812">Transmembrane</keyword>
<evidence type="ECO:0000256" key="11">
    <source>
        <dbReference type="ARBA" id="ARBA00023002"/>
    </source>
</evidence>
<dbReference type="PANTHER" id="PTHR10556">
    <property type="entry name" value="3-OXO-5-ALPHA-STEROID 4-DEHYDROGENASE"/>
    <property type="match status" value="1"/>
</dbReference>
<evidence type="ECO:0000256" key="3">
    <source>
        <dbReference type="ARBA" id="ARBA00007742"/>
    </source>
</evidence>
<evidence type="ECO:0000256" key="10">
    <source>
        <dbReference type="ARBA" id="ARBA00022989"/>
    </source>
</evidence>
<evidence type="ECO:0000256" key="12">
    <source>
        <dbReference type="ARBA" id="ARBA00023098"/>
    </source>
</evidence>
<dbReference type="CDD" id="cd01801">
    <property type="entry name" value="Ubl_TECR_like"/>
    <property type="match status" value="1"/>
</dbReference>
<dbReference type="Pfam" id="PF02544">
    <property type="entry name" value="Steroid_dh"/>
    <property type="match status" value="1"/>
</dbReference>
<evidence type="ECO:0000256" key="14">
    <source>
        <dbReference type="ARBA" id="ARBA00023160"/>
    </source>
</evidence>
<dbReference type="OMA" id="ATMPIFN"/>
<dbReference type="InterPro" id="IPR039357">
    <property type="entry name" value="SRD5A/TECR"/>
</dbReference>
<evidence type="ECO:0000256" key="8">
    <source>
        <dbReference type="ARBA" id="ARBA00022832"/>
    </source>
</evidence>
<keyword evidence="5" id="KW-0444">Lipid biosynthesis</keyword>
<evidence type="ECO:0000256" key="1">
    <source>
        <dbReference type="ARBA" id="ARBA00004477"/>
    </source>
</evidence>
<dbReference type="PANTHER" id="PTHR10556:SF28">
    <property type="entry name" value="VERY-LONG-CHAIN ENOYL-COA REDUCTASE"/>
    <property type="match status" value="1"/>
</dbReference>
<evidence type="ECO:0000256" key="5">
    <source>
        <dbReference type="ARBA" id="ARBA00022516"/>
    </source>
</evidence>
<keyword evidence="18" id="KW-1185">Reference proteome</keyword>
<accession>A0A9Q0RSC3</accession>
<feature type="domain" description="Ubiquitin-like" evidence="16">
    <location>
        <begin position="25"/>
        <end position="75"/>
    </location>
</feature>
<organism evidence="17 18">
    <name type="scientific">Blomia tropicalis</name>
    <name type="common">Mite</name>
    <dbReference type="NCBI Taxonomy" id="40697"/>
    <lineage>
        <taxon>Eukaryota</taxon>
        <taxon>Metazoa</taxon>
        <taxon>Ecdysozoa</taxon>
        <taxon>Arthropoda</taxon>
        <taxon>Chelicerata</taxon>
        <taxon>Arachnida</taxon>
        <taxon>Acari</taxon>
        <taxon>Acariformes</taxon>
        <taxon>Sarcoptiformes</taxon>
        <taxon>Astigmata</taxon>
        <taxon>Glycyphagoidea</taxon>
        <taxon>Echimyopodidae</taxon>
        <taxon>Blomia</taxon>
    </lineage>
</organism>
<dbReference type="Pfam" id="PF21696">
    <property type="entry name" value="TECR_N"/>
    <property type="match status" value="1"/>
</dbReference>
<dbReference type="InterPro" id="IPR049127">
    <property type="entry name" value="TECR-like_N"/>
</dbReference>
<reference evidence="17" key="1">
    <citation type="submission" date="2022-12" db="EMBL/GenBank/DDBJ databases">
        <title>Genome assemblies of Blomia tropicalis.</title>
        <authorList>
            <person name="Cui Y."/>
        </authorList>
    </citation>
    <scope>NUCLEOTIDE SEQUENCE</scope>
    <source>
        <tissue evidence="17">Adult mites</tissue>
    </source>
</reference>
<evidence type="ECO:0000256" key="15">
    <source>
        <dbReference type="SAM" id="Phobius"/>
    </source>
</evidence>
<keyword evidence="8" id="KW-0276">Fatty acid metabolism</keyword>
<dbReference type="PROSITE" id="PS50244">
    <property type="entry name" value="S5A_REDUCTASE"/>
    <property type="match status" value="1"/>
</dbReference>
<dbReference type="OrthoDB" id="540503at2759"/>
<comment type="caution">
    <text evidence="17">The sequence shown here is derived from an EMBL/GenBank/DDBJ whole genome shotgun (WGS) entry which is preliminary data.</text>
</comment>
<evidence type="ECO:0000259" key="16">
    <source>
        <dbReference type="PROSITE" id="PS50053"/>
    </source>
</evidence>
<dbReference type="GO" id="GO:0042761">
    <property type="term" value="P:very long-chain fatty acid biosynthetic process"/>
    <property type="evidence" value="ECO:0007669"/>
    <property type="project" value="TreeGrafter"/>
</dbReference>
<keyword evidence="7" id="KW-0256">Endoplasmic reticulum</keyword>
<comment type="pathway">
    <text evidence="2">Lipid metabolism; fatty acid biosynthesis.</text>
</comment>
<comment type="subcellular location">
    <subcellularLocation>
        <location evidence="1">Endoplasmic reticulum membrane</location>
        <topology evidence="1">Multi-pass membrane protein</topology>
    </subcellularLocation>
</comment>
<dbReference type="GO" id="GO:0005789">
    <property type="term" value="C:endoplasmic reticulum membrane"/>
    <property type="evidence" value="ECO:0007669"/>
    <property type="project" value="UniProtKB-SubCell"/>
</dbReference>
<keyword evidence="9" id="KW-0521">NADP</keyword>
<protein>
    <recommendedName>
        <fullName evidence="4">very-long-chain enoyl-CoA reductase</fullName>
        <ecNumber evidence="4">1.3.1.93</ecNumber>
    </recommendedName>
</protein>
<keyword evidence="12" id="KW-0443">Lipid metabolism</keyword>
<dbReference type="GO" id="GO:0102758">
    <property type="term" value="F:very-long-chain enoyl-CoA reductase activity"/>
    <property type="evidence" value="ECO:0007669"/>
    <property type="project" value="UniProtKB-EC"/>
</dbReference>
<feature type="transmembrane region" description="Helical" evidence="15">
    <location>
        <begin position="161"/>
        <end position="178"/>
    </location>
</feature>
<evidence type="ECO:0000256" key="7">
    <source>
        <dbReference type="ARBA" id="ARBA00022824"/>
    </source>
</evidence>
<dbReference type="EMBL" id="JAPWDV010000001">
    <property type="protein sequence ID" value="KAJ6224530.1"/>
    <property type="molecule type" value="Genomic_DNA"/>
</dbReference>
<keyword evidence="13 15" id="KW-0472">Membrane</keyword>
<evidence type="ECO:0000313" key="17">
    <source>
        <dbReference type="EMBL" id="KAJ6224530.1"/>
    </source>
</evidence>
<dbReference type="Proteomes" id="UP001142055">
    <property type="component" value="Chromosome 1"/>
</dbReference>
<dbReference type="FunFam" id="3.10.20.90:FF:000131">
    <property type="entry name" value="trans-2,3-enoyl-CoA reductase-like"/>
    <property type="match status" value="1"/>
</dbReference>
<evidence type="ECO:0000256" key="6">
    <source>
        <dbReference type="ARBA" id="ARBA00022692"/>
    </source>
</evidence>
<dbReference type="InterPro" id="IPR001104">
    <property type="entry name" value="3-oxo-5_a-steroid_4-DH_C"/>
</dbReference>
<dbReference type="AlphaFoldDB" id="A0A9Q0RSC3"/>
<name>A0A9Q0RSC3_BLOTA</name>
<dbReference type="SUPFAM" id="SSF54236">
    <property type="entry name" value="Ubiquitin-like"/>
    <property type="match status" value="1"/>
</dbReference>
<dbReference type="EC" id="1.3.1.93" evidence="4"/>
<sequence>MELDILNAGSEKLILTLTGIEANCTIRDIKKKISNQKKSLYPERQALRLESRGKSLDDKTVLSSLNLNRGRNLYLKDLGPQIGWSTVFLAEYAGPLIAYMIPFTRPHLLYGDNANLPMSYVVKIAAGCWTLHYMKRILETIFVHRFSHSTMPIMNLFKNCAYYWGFAFFIGFFINHPLYTEPYFGKVQVYFGLISFLLNEYGNYSIHVALRDLRPPGTTERKIPMPTKNPFTFLFNYISCPNYAYEWYSWASFTIMTQSLPAGIFTLVGFYQMAVWALGKHRNYKKEFSNYPRRRKAIVPFLL</sequence>
<keyword evidence="14" id="KW-0275">Fatty acid biosynthesis</keyword>
<keyword evidence="10 15" id="KW-1133">Transmembrane helix</keyword>
<dbReference type="PROSITE" id="PS50053">
    <property type="entry name" value="UBIQUITIN_2"/>
    <property type="match status" value="1"/>
</dbReference>
<comment type="similarity">
    <text evidence="3">Belongs to the steroid 5-alpha reductase family.</text>
</comment>
<dbReference type="InterPro" id="IPR000626">
    <property type="entry name" value="Ubiquitin-like_dom"/>
</dbReference>